<dbReference type="AlphaFoldDB" id="A0A917KBJ2"/>
<feature type="region of interest" description="Disordered" evidence="1">
    <location>
        <begin position="1"/>
        <end position="45"/>
    </location>
</feature>
<feature type="transmembrane region" description="Helical" evidence="2">
    <location>
        <begin position="59"/>
        <end position="79"/>
    </location>
</feature>
<keyword evidence="2" id="KW-1133">Transmembrane helix</keyword>
<dbReference type="RefSeq" id="WP_188882194.1">
    <property type="nucleotide sequence ID" value="NZ_BMOY01000021.1"/>
</dbReference>
<feature type="transmembrane region" description="Helical" evidence="2">
    <location>
        <begin position="323"/>
        <end position="341"/>
    </location>
</feature>
<keyword evidence="2" id="KW-0812">Transmembrane</keyword>
<accession>A0A917KBJ2</accession>
<feature type="transmembrane region" description="Helical" evidence="2">
    <location>
        <begin position="133"/>
        <end position="152"/>
    </location>
</feature>
<feature type="transmembrane region" description="Helical" evidence="2">
    <location>
        <begin position="189"/>
        <end position="214"/>
    </location>
</feature>
<evidence type="ECO:0000313" key="4">
    <source>
        <dbReference type="Proteomes" id="UP000637695"/>
    </source>
</evidence>
<feature type="transmembrane region" description="Helical" evidence="2">
    <location>
        <begin position="361"/>
        <end position="382"/>
    </location>
</feature>
<feature type="compositionally biased region" description="Basic and acidic residues" evidence="1">
    <location>
        <begin position="19"/>
        <end position="30"/>
    </location>
</feature>
<reference evidence="3" key="2">
    <citation type="submission" date="2020-09" db="EMBL/GenBank/DDBJ databases">
        <authorList>
            <person name="Sun Q."/>
            <person name="Ohkuma M."/>
        </authorList>
    </citation>
    <scope>NUCLEOTIDE SEQUENCE</scope>
    <source>
        <strain evidence="3">JCM 18487</strain>
    </source>
</reference>
<feature type="transmembrane region" description="Helical" evidence="2">
    <location>
        <begin position="220"/>
        <end position="244"/>
    </location>
</feature>
<keyword evidence="4" id="KW-1185">Reference proteome</keyword>
<feature type="transmembrane region" description="Helical" evidence="2">
    <location>
        <begin position="158"/>
        <end position="177"/>
    </location>
</feature>
<evidence type="ECO:0000256" key="2">
    <source>
        <dbReference type="SAM" id="Phobius"/>
    </source>
</evidence>
<gene>
    <name evidence="3" type="ORF">GCM10010885_15230</name>
</gene>
<dbReference type="Proteomes" id="UP000637695">
    <property type="component" value="Unassembled WGS sequence"/>
</dbReference>
<sequence length="468" mass="50046">MDVRWKGQDAGQQVGGGRRPAEADSGRADRGAGLPAGQAAGPGMVATSSSPPLHLPVRYMMLGLAGFVVFGVVLAAEAFRLGRDDATVPGVVALTHLLTLASLLSFVMGAVYQLTTVAFLIRLASERAACINFWLYAVSIAGLIPAMAAWWLPGLMVFGTLASVAVIVYAAIVGVTLRRTRVGGPMRLFVLAAHVHLVLAVVAAWLIILAAAGTGALARWYLPLLATHILLAAGGFFTFLVMGFTGKLLPMFTLAHGYPQYRPRWLFWLAETALWTLITAAWTSWRVLWWLGGAAALVVFLWFGLSVWSMLRHRMRKRIEPPVQSAVAAACAGGAGALWLLGQVAARGGSAVWQSVTGFYLLGWVAWTLMSYAYKIVPFLVWTHRHSKRTGSGRPVLIADLLPPARSRPALWGFAAGVVMLTASSLCAWPPGVAVGALAVAAAVIGFAWQLLGVLDIRTTAKEWMARD</sequence>
<keyword evidence="2" id="KW-0472">Membrane</keyword>
<name>A0A917KBJ2_9BACL</name>
<organism evidence="3 4">
    <name type="scientific">Alicyclobacillus cellulosilyticus</name>
    <dbReference type="NCBI Taxonomy" id="1003997"/>
    <lineage>
        <taxon>Bacteria</taxon>
        <taxon>Bacillati</taxon>
        <taxon>Bacillota</taxon>
        <taxon>Bacilli</taxon>
        <taxon>Bacillales</taxon>
        <taxon>Alicyclobacillaceae</taxon>
        <taxon>Alicyclobacillus</taxon>
    </lineage>
</organism>
<feature type="transmembrane region" description="Helical" evidence="2">
    <location>
        <begin position="410"/>
        <end position="431"/>
    </location>
</feature>
<proteinExistence type="predicted"/>
<evidence type="ECO:0000313" key="3">
    <source>
        <dbReference type="EMBL" id="GGJ07015.1"/>
    </source>
</evidence>
<reference evidence="3" key="1">
    <citation type="journal article" date="2014" name="Int. J. Syst. Evol. Microbiol.">
        <title>Complete genome sequence of Corynebacterium casei LMG S-19264T (=DSM 44701T), isolated from a smear-ripened cheese.</title>
        <authorList>
            <consortium name="US DOE Joint Genome Institute (JGI-PGF)"/>
            <person name="Walter F."/>
            <person name="Albersmeier A."/>
            <person name="Kalinowski J."/>
            <person name="Ruckert C."/>
        </authorList>
    </citation>
    <scope>NUCLEOTIDE SEQUENCE</scope>
    <source>
        <strain evidence="3">JCM 18487</strain>
    </source>
</reference>
<feature type="transmembrane region" description="Helical" evidence="2">
    <location>
        <begin position="288"/>
        <end position="311"/>
    </location>
</feature>
<protein>
    <submittedName>
        <fullName evidence="3">Uncharacterized protein</fullName>
    </submittedName>
</protein>
<feature type="transmembrane region" description="Helical" evidence="2">
    <location>
        <begin position="99"/>
        <end position="121"/>
    </location>
</feature>
<feature type="compositionally biased region" description="Low complexity" evidence="1">
    <location>
        <begin position="31"/>
        <end position="43"/>
    </location>
</feature>
<comment type="caution">
    <text evidence="3">The sequence shown here is derived from an EMBL/GenBank/DDBJ whole genome shotgun (WGS) entry which is preliminary data.</text>
</comment>
<feature type="transmembrane region" description="Helical" evidence="2">
    <location>
        <begin position="437"/>
        <end position="457"/>
    </location>
</feature>
<evidence type="ECO:0000256" key="1">
    <source>
        <dbReference type="SAM" id="MobiDB-lite"/>
    </source>
</evidence>
<feature type="transmembrane region" description="Helical" evidence="2">
    <location>
        <begin position="265"/>
        <end position="282"/>
    </location>
</feature>
<dbReference type="EMBL" id="BMOY01000021">
    <property type="protein sequence ID" value="GGJ07015.1"/>
    <property type="molecule type" value="Genomic_DNA"/>
</dbReference>